<evidence type="ECO:0000256" key="2">
    <source>
        <dbReference type="SAM" id="Phobius"/>
    </source>
</evidence>
<comment type="caution">
    <text evidence="3">The sequence shown here is derived from an EMBL/GenBank/DDBJ whole genome shotgun (WGS) entry which is preliminary data.</text>
</comment>
<dbReference type="AlphaFoldDB" id="A0A565ARB0"/>
<dbReference type="PANTHER" id="PTHR33972:SF25">
    <property type="entry name" value="GENOME ASSEMBLY, CHROMOSOME: A06"/>
    <property type="match status" value="1"/>
</dbReference>
<feature type="region of interest" description="Disordered" evidence="1">
    <location>
        <begin position="138"/>
        <end position="178"/>
    </location>
</feature>
<dbReference type="OrthoDB" id="1095098at2759"/>
<evidence type="ECO:0000313" key="3">
    <source>
        <dbReference type="EMBL" id="VVA91579.1"/>
    </source>
</evidence>
<evidence type="ECO:0000313" key="4">
    <source>
        <dbReference type="Proteomes" id="UP000489600"/>
    </source>
</evidence>
<organism evidence="3 4">
    <name type="scientific">Arabis nemorensis</name>
    <dbReference type="NCBI Taxonomy" id="586526"/>
    <lineage>
        <taxon>Eukaryota</taxon>
        <taxon>Viridiplantae</taxon>
        <taxon>Streptophyta</taxon>
        <taxon>Embryophyta</taxon>
        <taxon>Tracheophyta</taxon>
        <taxon>Spermatophyta</taxon>
        <taxon>Magnoliopsida</taxon>
        <taxon>eudicotyledons</taxon>
        <taxon>Gunneridae</taxon>
        <taxon>Pentapetalae</taxon>
        <taxon>rosids</taxon>
        <taxon>malvids</taxon>
        <taxon>Brassicales</taxon>
        <taxon>Brassicaceae</taxon>
        <taxon>Arabideae</taxon>
        <taxon>Arabis</taxon>
    </lineage>
</organism>
<evidence type="ECO:0000256" key="1">
    <source>
        <dbReference type="SAM" id="MobiDB-lite"/>
    </source>
</evidence>
<dbReference type="Proteomes" id="UP000489600">
    <property type="component" value="Unassembled WGS sequence"/>
</dbReference>
<keyword evidence="4" id="KW-1185">Reference proteome</keyword>
<feature type="transmembrane region" description="Helical" evidence="2">
    <location>
        <begin position="12"/>
        <end position="31"/>
    </location>
</feature>
<reference evidence="3" key="1">
    <citation type="submission" date="2019-07" db="EMBL/GenBank/DDBJ databases">
        <authorList>
            <person name="Dittberner H."/>
        </authorList>
    </citation>
    <scope>NUCLEOTIDE SEQUENCE [LARGE SCALE GENOMIC DNA]</scope>
</reference>
<proteinExistence type="predicted"/>
<evidence type="ECO:0008006" key="5">
    <source>
        <dbReference type="Google" id="ProtNLM"/>
    </source>
</evidence>
<gene>
    <name evidence="3" type="ORF">ANE_LOCUS2024</name>
</gene>
<name>A0A565ARB0_9BRAS</name>
<accession>A0A565ARB0</accession>
<keyword evidence="2" id="KW-1133">Transmembrane helix</keyword>
<sequence length="298" mass="32590">MARILLKHGQVFHLLCLCLVSVVFFLFVFSVKVSGDVEYLRAVPAEAKTTTVWLSTIKQSGNNYWAKLKETLGRGHSRFFPPNIDFRGKDDPTMGTGEKVKEAVTRSFEHSKDTVEEAARSAAEVACDAAGAVKEKVKRSVSGGETTQHQSETTSSLLPSSNLVSSRSQSSDRRPSHVGDLYEIDTSASQSPSDPLIQKLEDAVHRIFVRRSAPDWLPFVPGASYWVPPPGSGSQTHGIAQLVAKLANPLTDEESLSANSSHGWPSSDYFLKGVQPRLMETKSETTLNTESHSEDEEG</sequence>
<keyword evidence="2" id="KW-0472">Membrane</keyword>
<protein>
    <recommendedName>
        <fullName evidence="5">Transmembrane protein</fullName>
    </recommendedName>
</protein>
<dbReference type="PANTHER" id="PTHR33972">
    <property type="entry name" value="EXPRESSED PROTEIN"/>
    <property type="match status" value="1"/>
</dbReference>
<keyword evidence="2" id="KW-0812">Transmembrane</keyword>
<feature type="compositionally biased region" description="Low complexity" evidence="1">
    <location>
        <begin position="145"/>
        <end position="169"/>
    </location>
</feature>
<dbReference type="EMBL" id="CABITT030000001">
    <property type="protein sequence ID" value="VVA91579.1"/>
    <property type="molecule type" value="Genomic_DNA"/>
</dbReference>